<gene>
    <name evidence="12" type="primary">eccB</name>
    <name evidence="12" type="ORF">RI138_03515</name>
</gene>
<reference evidence="12 13" key="1">
    <citation type="submission" date="2023-09" db="EMBL/GenBank/DDBJ databases">
        <title>Genome completion map analysis of the actinomycetes C11-1.</title>
        <authorList>
            <person name="Qin P."/>
            <person name="Guan P."/>
        </authorList>
    </citation>
    <scope>NUCLEOTIDE SEQUENCE [LARGE SCALE GENOMIC DNA]</scope>
    <source>
        <strain evidence="12 13">C11-1</strain>
    </source>
</reference>
<dbReference type="Pfam" id="PF05108">
    <property type="entry name" value="T7SS_ESX1_EccB"/>
    <property type="match status" value="1"/>
</dbReference>
<feature type="transmembrane region" description="Helical" evidence="11">
    <location>
        <begin position="41"/>
        <end position="62"/>
    </location>
</feature>
<dbReference type="InterPro" id="IPR044857">
    <property type="entry name" value="T7SS_EccB_R1"/>
</dbReference>
<sequence length="498" mass="50986">MATTREFAEAHAYENKRQATGLFRGADEALRDPRRRLNRSLAGGVAVGILIMAGFGIAGWLGGGRGPSLPQNGAVVVSGSGDRYVVSEGTVHPALNLTSALLVGGGKVTEVRRAALDKAPRGLPVGIPAAPDALPERGDLAKDPWTVCTVPATDTEGEARTHVYVSVAQAAPARDLSAARSATVLVEAPGGGLWLLAEGRRYRLSEGVAATLGLQRTARVPLPDALLATVPEAPAIILPKTANGGATTARLPVDAAVGDVVHSDLDGVNPQFYTVRTDGLVAVSELVYALLRATDVTEHTLTPVQAVKAPRSTAAAPGDPAWPERLPKADRLDRGRPLCVSTPAGSAPGNAAWEAVVHLPATLPEPKGLAAVSPADGTGLGAVSGVYVRPGRGAVVRSTASAGAGGTYTLVTDAGTAYPFATAEAVERLRFTPDEAPALPAPFVDLLPRGPVLDPRAAAVEHRGEGGASKAPAEEAADQDAKKGRNEEQGKGEQGDDA</sequence>
<dbReference type="InterPro" id="IPR042485">
    <property type="entry name" value="T7SS_EccB_R3"/>
</dbReference>
<feature type="region of interest" description="Disordered" evidence="10">
    <location>
        <begin position="309"/>
        <end position="328"/>
    </location>
</feature>
<feature type="region of interest" description="Disordered" evidence="10">
    <location>
        <begin position="455"/>
        <end position="498"/>
    </location>
</feature>
<dbReference type="Gene3D" id="3.30.2390.20">
    <property type="entry name" value="Type VII secretion system EccB, repeat 1 domain"/>
    <property type="match status" value="1"/>
</dbReference>
<dbReference type="InterPro" id="IPR007795">
    <property type="entry name" value="T7SS_EccB"/>
</dbReference>
<evidence type="ECO:0000256" key="3">
    <source>
        <dbReference type="ARBA" id="ARBA00022475"/>
    </source>
</evidence>
<evidence type="ECO:0000256" key="5">
    <source>
        <dbReference type="ARBA" id="ARBA00022741"/>
    </source>
</evidence>
<keyword evidence="4 11" id="KW-0812">Transmembrane</keyword>
<feature type="compositionally biased region" description="Basic and acidic residues" evidence="10">
    <location>
        <begin position="479"/>
        <end position="498"/>
    </location>
</feature>
<evidence type="ECO:0000256" key="10">
    <source>
        <dbReference type="SAM" id="MobiDB-lite"/>
    </source>
</evidence>
<keyword evidence="3" id="KW-1003">Cell membrane</keyword>
<proteinExistence type="inferred from homology"/>
<evidence type="ECO:0000313" key="12">
    <source>
        <dbReference type="EMBL" id="WNF25944.1"/>
    </source>
</evidence>
<dbReference type="NCBIfam" id="TIGR03919">
    <property type="entry name" value="T7SS_EccB"/>
    <property type="match status" value="1"/>
</dbReference>
<keyword evidence="7" id="KW-0067">ATP-binding</keyword>
<comment type="similarity">
    <text evidence="2">Belongs to the EccB family.</text>
</comment>
<evidence type="ECO:0000256" key="8">
    <source>
        <dbReference type="ARBA" id="ARBA00022989"/>
    </source>
</evidence>
<evidence type="ECO:0000256" key="7">
    <source>
        <dbReference type="ARBA" id="ARBA00022840"/>
    </source>
</evidence>
<dbReference type="EMBL" id="CP134500">
    <property type="protein sequence ID" value="WNF25944.1"/>
    <property type="molecule type" value="Genomic_DNA"/>
</dbReference>
<dbReference type="PANTHER" id="PTHR40765">
    <property type="entry name" value="ESX-2 SECRETION SYSTEM ATPASE ECCB2"/>
    <property type="match status" value="1"/>
</dbReference>
<keyword evidence="13" id="KW-1185">Reference proteome</keyword>
<comment type="subcellular location">
    <subcellularLocation>
        <location evidence="1">Cell membrane</location>
        <topology evidence="1">Single-pass membrane protein</topology>
    </subcellularLocation>
</comment>
<name>A0ABY9VPT2_9ACTN</name>
<dbReference type="Gene3D" id="2.40.50.910">
    <property type="entry name" value="Type VII secretion system EccB, repeat 3 domain"/>
    <property type="match status" value="1"/>
</dbReference>
<evidence type="ECO:0000256" key="11">
    <source>
        <dbReference type="SAM" id="Phobius"/>
    </source>
</evidence>
<keyword evidence="9 11" id="KW-0472">Membrane</keyword>
<evidence type="ECO:0000256" key="1">
    <source>
        <dbReference type="ARBA" id="ARBA00004162"/>
    </source>
</evidence>
<evidence type="ECO:0000256" key="4">
    <source>
        <dbReference type="ARBA" id="ARBA00022692"/>
    </source>
</evidence>
<keyword evidence="6" id="KW-0378">Hydrolase</keyword>
<evidence type="ECO:0000256" key="2">
    <source>
        <dbReference type="ARBA" id="ARBA00008149"/>
    </source>
</evidence>
<organism evidence="12 13">
    <name type="scientific">Streptomyces durocortorensis</name>
    <dbReference type="NCBI Taxonomy" id="2811104"/>
    <lineage>
        <taxon>Bacteria</taxon>
        <taxon>Bacillati</taxon>
        <taxon>Actinomycetota</taxon>
        <taxon>Actinomycetes</taxon>
        <taxon>Kitasatosporales</taxon>
        <taxon>Streptomycetaceae</taxon>
        <taxon>Streptomyces</taxon>
    </lineage>
</organism>
<evidence type="ECO:0000256" key="6">
    <source>
        <dbReference type="ARBA" id="ARBA00022801"/>
    </source>
</evidence>
<keyword evidence="5" id="KW-0547">Nucleotide-binding</keyword>
<evidence type="ECO:0000256" key="9">
    <source>
        <dbReference type="ARBA" id="ARBA00023136"/>
    </source>
</evidence>
<evidence type="ECO:0000313" key="13">
    <source>
        <dbReference type="Proteomes" id="UP001303236"/>
    </source>
</evidence>
<accession>A0ABY9VPT2</accession>
<keyword evidence="8 11" id="KW-1133">Transmembrane helix</keyword>
<protein>
    <submittedName>
        <fullName evidence="12">Type VII secretion protein EccB</fullName>
    </submittedName>
</protein>
<dbReference type="Proteomes" id="UP001303236">
    <property type="component" value="Chromosome"/>
</dbReference>
<dbReference type="PANTHER" id="PTHR40765:SF2">
    <property type="entry name" value="ESX-2 SECRETION SYSTEM ATPASE ECCB2"/>
    <property type="match status" value="1"/>
</dbReference>